<dbReference type="GO" id="GO:0006351">
    <property type="term" value="P:DNA-templated transcription"/>
    <property type="evidence" value="ECO:0007669"/>
    <property type="project" value="InterPro"/>
</dbReference>
<dbReference type="Proteomes" id="UP001337655">
    <property type="component" value="Unassembled WGS sequence"/>
</dbReference>
<dbReference type="InterPro" id="IPR007219">
    <property type="entry name" value="XnlR_reg_dom"/>
</dbReference>
<dbReference type="GeneID" id="89927091"/>
<keyword evidence="5" id="KW-0238">DNA-binding</keyword>
<dbReference type="SUPFAM" id="SSF57701">
    <property type="entry name" value="Zn2/Cys6 DNA-binding domain"/>
    <property type="match status" value="1"/>
</dbReference>
<dbReference type="GO" id="GO:0000981">
    <property type="term" value="F:DNA-binding transcription factor activity, RNA polymerase II-specific"/>
    <property type="evidence" value="ECO:0007669"/>
    <property type="project" value="InterPro"/>
</dbReference>
<evidence type="ECO:0000313" key="10">
    <source>
        <dbReference type="EMBL" id="KAK5169772.1"/>
    </source>
</evidence>
<dbReference type="Gene3D" id="4.10.240.10">
    <property type="entry name" value="Zn(2)-C6 fungal-type DNA-binding domain"/>
    <property type="match status" value="1"/>
</dbReference>
<feature type="region of interest" description="Disordered" evidence="8">
    <location>
        <begin position="1"/>
        <end position="41"/>
    </location>
</feature>
<comment type="caution">
    <text evidence="10">The sequence shown here is derived from an EMBL/GenBank/DDBJ whole genome shotgun (WGS) entry which is preliminary data.</text>
</comment>
<gene>
    <name evidence="10" type="ORF">LTR77_005750</name>
</gene>
<evidence type="ECO:0000256" key="6">
    <source>
        <dbReference type="ARBA" id="ARBA00023163"/>
    </source>
</evidence>
<sequence>MQVGVNSITMPSTDSPPSNNEGQSQPENEQPNGPKRQKSRHRASVACATCRERRIRCVVPQGDSECVQCRRAGTECIIKNDDERRRPISRAYMSTLTDRVALLEGMLKDHGSEPPPVVYPPKTTRGTLTGDGESSPSRQSYHPRQSSTNREPAIPENTSPSSLHVMEDAGEGSHGGSNASVDGQRDRGEQDATQGTPIDDKKVGILSRLLSTRGHLSFDQISGRLRYYGPTVNSHIYSELEVDDTKSNRDNLEQARRAEKVIRTLPMETHEYLMSLFWQHYNGVLHVVHEEAFNEDREAGRTGYYSGFLHICILAMGYRFADKSRADMQRIALPDRESTLHREAKYMLDLELERPGGMPSVAALLILGDSEVGVGRDNVGWMYAGMAMRLCYDIGLHLDSRQSGMTQREIDIRKMTMWACVIYDRYWSLFLGRPTTMKSADLEIYSLSDHFERLGTCMPATSERSLNTRIYEALIDLMEIAGKIVENTEHRKMYNEQTPDQSAYFRMAALDREIHNWAARLPADLRYTEENRATAPFSFYLLHQQYHAVLILLHRPFARYDDPNNQESEEVSALDSHFSRASRGICTKSAVAIARIFWHHRQRFDGKQIFCIGMQHAGAAATALIAALAYIPDATDRTNNMSYLEVLHHALQDMAHAYQPAERMAQVLNAVMIELRGGPISPGKHISSTSSTIPARRGSTVMDFAERPTMKRRQTDTTRKSKPMPPPTSSRNHRTSDASAASQPLQHGNDFVMVTPRTEGSGSGWPDVHTMDTFQDQALLPTPDTTNMISPGRRTDWLNGGLAPGDFPTMPSMGMMPGLDTDTFPEFLTLPNDDDWSRWHNGPDVTPHDLDGMQFGKFT</sequence>
<dbReference type="PANTHER" id="PTHR31313">
    <property type="entry name" value="TY1 ENHANCER ACTIVATOR"/>
    <property type="match status" value="1"/>
</dbReference>
<dbReference type="GO" id="GO:0003677">
    <property type="term" value="F:DNA binding"/>
    <property type="evidence" value="ECO:0007669"/>
    <property type="project" value="UniProtKB-KW"/>
</dbReference>
<feature type="compositionally biased region" description="Polar residues" evidence="8">
    <location>
        <begin position="1"/>
        <end position="31"/>
    </location>
</feature>
<organism evidence="10 11">
    <name type="scientific">Saxophila tyrrhenica</name>
    <dbReference type="NCBI Taxonomy" id="1690608"/>
    <lineage>
        <taxon>Eukaryota</taxon>
        <taxon>Fungi</taxon>
        <taxon>Dikarya</taxon>
        <taxon>Ascomycota</taxon>
        <taxon>Pezizomycotina</taxon>
        <taxon>Dothideomycetes</taxon>
        <taxon>Dothideomycetidae</taxon>
        <taxon>Mycosphaerellales</taxon>
        <taxon>Extremaceae</taxon>
        <taxon>Saxophila</taxon>
    </lineage>
</organism>
<feature type="compositionally biased region" description="Polar residues" evidence="8">
    <location>
        <begin position="124"/>
        <end position="162"/>
    </location>
</feature>
<feature type="domain" description="Zn(2)-C6 fungal-type" evidence="9">
    <location>
        <begin position="46"/>
        <end position="78"/>
    </location>
</feature>
<feature type="compositionally biased region" description="Basic and acidic residues" evidence="8">
    <location>
        <begin position="704"/>
        <end position="719"/>
    </location>
</feature>
<evidence type="ECO:0000256" key="2">
    <source>
        <dbReference type="ARBA" id="ARBA00022723"/>
    </source>
</evidence>
<dbReference type="GO" id="GO:0008270">
    <property type="term" value="F:zinc ion binding"/>
    <property type="evidence" value="ECO:0007669"/>
    <property type="project" value="InterPro"/>
</dbReference>
<dbReference type="PROSITE" id="PS50048">
    <property type="entry name" value="ZN2_CY6_FUNGAL_2"/>
    <property type="match status" value="1"/>
</dbReference>
<protein>
    <recommendedName>
        <fullName evidence="9">Zn(2)-C6 fungal-type domain-containing protein</fullName>
    </recommendedName>
</protein>
<dbReference type="InterPro" id="IPR036864">
    <property type="entry name" value="Zn2-C6_fun-type_DNA-bd_sf"/>
</dbReference>
<dbReference type="RefSeq" id="XP_064659118.1">
    <property type="nucleotide sequence ID" value="XM_064802993.1"/>
</dbReference>
<evidence type="ECO:0000256" key="4">
    <source>
        <dbReference type="ARBA" id="ARBA00023015"/>
    </source>
</evidence>
<evidence type="ECO:0000256" key="1">
    <source>
        <dbReference type="ARBA" id="ARBA00004123"/>
    </source>
</evidence>
<dbReference type="InterPro" id="IPR001138">
    <property type="entry name" value="Zn2Cys6_DnaBD"/>
</dbReference>
<dbReference type="InterPro" id="IPR051615">
    <property type="entry name" value="Transcr_Regulatory_Elem"/>
</dbReference>
<comment type="subcellular location">
    <subcellularLocation>
        <location evidence="1">Nucleus</location>
    </subcellularLocation>
</comment>
<feature type="compositionally biased region" description="Polar residues" evidence="8">
    <location>
        <begin position="737"/>
        <end position="746"/>
    </location>
</feature>
<keyword evidence="6" id="KW-0804">Transcription</keyword>
<reference evidence="10 11" key="1">
    <citation type="submission" date="2023-08" db="EMBL/GenBank/DDBJ databases">
        <title>Black Yeasts Isolated from many extreme environments.</title>
        <authorList>
            <person name="Coleine C."/>
            <person name="Stajich J.E."/>
            <person name="Selbmann L."/>
        </authorList>
    </citation>
    <scope>NUCLEOTIDE SEQUENCE [LARGE SCALE GENOMIC DNA]</scope>
    <source>
        <strain evidence="10 11">CCFEE 5935</strain>
    </source>
</reference>
<keyword evidence="7" id="KW-0539">Nucleus</keyword>
<dbReference type="PANTHER" id="PTHR31313:SF81">
    <property type="entry name" value="TY1 ENHANCER ACTIVATOR"/>
    <property type="match status" value="1"/>
</dbReference>
<evidence type="ECO:0000313" key="11">
    <source>
        <dbReference type="Proteomes" id="UP001337655"/>
    </source>
</evidence>
<dbReference type="CDD" id="cd00067">
    <property type="entry name" value="GAL4"/>
    <property type="match status" value="1"/>
</dbReference>
<accession>A0AAV9PDF4</accession>
<feature type="region of interest" description="Disordered" evidence="8">
    <location>
        <begin position="681"/>
        <end position="749"/>
    </location>
</feature>
<dbReference type="EMBL" id="JAVRRT010000008">
    <property type="protein sequence ID" value="KAK5169772.1"/>
    <property type="molecule type" value="Genomic_DNA"/>
</dbReference>
<evidence type="ECO:0000256" key="7">
    <source>
        <dbReference type="ARBA" id="ARBA00023242"/>
    </source>
</evidence>
<name>A0AAV9PDF4_9PEZI</name>
<feature type="region of interest" description="Disordered" evidence="8">
    <location>
        <begin position="108"/>
        <end position="200"/>
    </location>
</feature>
<keyword evidence="11" id="KW-1185">Reference proteome</keyword>
<evidence type="ECO:0000256" key="3">
    <source>
        <dbReference type="ARBA" id="ARBA00022833"/>
    </source>
</evidence>
<dbReference type="SMART" id="SM00906">
    <property type="entry name" value="Fungal_trans"/>
    <property type="match status" value="1"/>
</dbReference>
<dbReference type="CDD" id="cd12148">
    <property type="entry name" value="fungal_TF_MHR"/>
    <property type="match status" value="1"/>
</dbReference>
<dbReference type="GO" id="GO:0005634">
    <property type="term" value="C:nucleus"/>
    <property type="evidence" value="ECO:0007669"/>
    <property type="project" value="UniProtKB-SubCell"/>
</dbReference>
<proteinExistence type="predicted"/>
<keyword evidence="3" id="KW-0862">Zinc</keyword>
<dbReference type="SMART" id="SM00066">
    <property type="entry name" value="GAL4"/>
    <property type="match status" value="1"/>
</dbReference>
<evidence type="ECO:0000259" key="9">
    <source>
        <dbReference type="PROSITE" id="PS50048"/>
    </source>
</evidence>
<keyword evidence="2" id="KW-0479">Metal-binding</keyword>
<keyword evidence="4" id="KW-0805">Transcription regulation</keyword>
<evidence type="ECO:0000256" key="8">
    <source>
        <dbReference type="SAM" id="MobiDB-lite"/>
    </source>
</evidence>
<dbReference type="PROSITE" id="PS00463">
    <property type="entry name" value="ZN2_CY6_FUNGAL_1"/>
    <property type="match status" value="1"/>
</dbReference>
<evidence type="ECO:0000256" key="5">
    <source>
        <dbReference type="ARBA" id="ARBA00023125"/>
    </source>
</evidence>
<dbReference type="Pfam" id="PF04082">
    <property type="entry name" value="Fungal_trans"/>
    <property type="match status" value="1"/>
</dbReference>
<dbReference type="AlphaFoldDB" id="A0AAV9PDF4"/>